<dbReference type="eggNOG" id="COG3181">
    <property type="taxonomic scope" value="Bacteria"/>
</dbReference>
<dbReference type="Gene3D" id="3.40.190.150">
    <property type="entry name" value="Bordetella uptake gene, domain 1"/>
    <property type="match status" value="1"/>
</dbReference>
<dbReference type="PIRSF" id="PIRSF017082">
    <property type="entry name" value="YflP"/>
    <property type="match status" value="1"/>
</dbReference>
<evidence type="ECO:0000256" key="3">
    <source>
        <dbReference type="SAM" id="SignalP"/>
    </source>
</evidence>
<dbReference type="AlphaFoldDB" id="Q1LED4"/>
<gene>
    <name evidence="4" type="primary">bug</name>
    <name evidence="4" type="ordered locus">Rmet_4630</name>
</gene>
<keyword evidence="3" id="KW-0732">Signal</keyword>
<reference evidence="5" key="1">
    <citation type="journal article" date="2010" name="PLoS ONE">
        <title>The complete genome sequence of Cupriavidus metallidurans strain CH34, a master survivalist in harsh and anthropogenic environments.</title>
        <authorList>
            <person name="Janssen P.J."/>
            <person name="Van Houdt R."/>
            <person name="Moors H."/>
            <person name="Monsieurs P."/>
            <person name="Morin N."/>
            <person name="Michaux A."/>
            <person name="Benotmane M.A."/>
            <person name="Leys N."/>
            <person name="Vallaeys T."/>
            <person name="Lapidus A."/>
            <person name="Monchy S."/>
            <person name="Medigue C."/>
            <person name="Taghavi S."/>
            <person name="McCorkle S."/>
            <person name="Dunn J."/>
            <person name="van der Lelie D."/>
            <person name="Mergeay M."/>
        </authorList>
    </citation>
    <scope>NUCLEOTIDE SEQUENCE [LARGE SCALE GENOMIC DNA]</scope>
    <source>
        <strain evidence="5">ATCC 43123 / DSM 2839 / NBRC 102507 / CH34</strain>
    </source>
</reference>
<dbReference type="Pfam" id="PF03401">
    <property type="entry name" value="TctC"/>
    <property type="match status" value="1"/>
</dbReference>
<dbReference type="PANTHER" id="PTHR42928:SF5">
    <property type="entry name" value="BLR1237 PROTEIN"/>
    <property type="match status" value="1"/>
</dbReference>
<sequence>MRNPGPHLPAPNRAGTTHATTTPPAIRRRLVIASLAMVLAPMLSAQTAHAAQAGEWPTKPVRILVGAPPGGTADILARLFAQELQKPLGQPVIVDYKSGAAGTIAVQGMLSSPRDGYTFLLIQKGIAAEVPQAIKVSYDPFKDIVPIAQLSRQGLILVGNPSLPAKNLGELVTYIKANPGKVDYANFGIGLRGQTIGVQFNRLAGLQTGTVSYKGSPPALQDVMGGHVPLMFDAPATSLPFIRAGKLRAFAIAYPRRINALPDVPTFAELGYPDLQEVGWMGLWSAPGVPAAVTTKLRDATLKALQSPTLRKKIEELGMEPGSQASMEELASDVRESYERQGKLLHSIHFVPE</sequence>
<accession>Q1LED4</accession>
<dbReference type="InterPro" id="IPR042100">
    <property type="entry name" value="Bug_dom1"/>
</dbReference>
<dbReference type="Gene3D" id="3.40.190.10">
    <property type="entry name" value="Periplasmic binding protein-like II"/>
    <property type="match status" value="1"/>
</dbReference>
<dbReference type="CDD" id="cd07012">
    <property type="entry name" value="PBP2_Bug_TTT"/>
    <property type="match status" value="1"/>
</dbReference>
<protein>
    <submittedName>
        <fullName evidence="4">Extra-cytoplasmic solute receptor protein</fullName>
    </submittedName>
</protein>
<feature type="signal peptide" evidence="3">
    <location>
        <begin position="1"/>
        <end position="50"/>
    </location>
</feature>
<keyword evidence="4" id="KW-0614">Plasmid</keyword>
<geneLocation type="plasmid" evidence="4 5">
    <name>megaplasmid</name>
</geneLocation>
<evidence type="ECO:0000313" key="5">
    <source>
        <dbReference type="Proteomes" id="UP000002429"/>
    </source>
</evidence>
<organism evidence="4 5">
    <name type="scientific">Cupriavidus metallidurans (strain ATCC 43123 / DSM 2839 / NBRC 102507 / CH34)</name>
    <name type="common">Ralstonia metallidurans</name>
    <dbReference type="NCBI Taxonomy" id="266264"/>
    <lineage>
        <taxon>Bacteria</taxon>
        <taxon>Pseudomonadati</taxon>
        <taxon>Pseudomonadota</taxon>
        <taxon>Betaproteobacteria</taxon>
        <taxon>Burkholderiales</taxon>
        <taxon>Burkholderiaceae</taxon>
        <taxon>Cupriavidus</taxon>
    </lineage>
</organism>
<proteinExistence type="inferred from homology"/>
<dbReference type="KEGG" id="rme:Rmet_4630"/>
<feature type="region of interest" description="Disordered" evidence="2">
    <location>
        <begin position="1"/>
        <end position="23"/>
    </location>
</feature>
<evidence type="ECO:0000313" key="4">
    <source>
        <dbReference type="EMBL" id="ABF11492.1"/>
    </source>
</evidence>
<evidence type="ECO:0000256" key="1">
    <source>
        <dbReference type="ARBA" id="ARBA00006987"/>
    </source>
</evidence>
<dbReference type="SUPFAM" id="SSF53850">
    <property type="entry name" value="Periplasmic binding protein-like II"/>
    <property type="match status" value="1"/>
</dbReference>
<feature type="chain" id="PRO_5004193438" evidence="3">
    <location>
        <begin position="51"/>
        <end position="353"/>
    </location>
</feature>
<dbReference type="Proteomes" id="UP000002429">
    <property type="component" value="Plasmid megaplasmid"/>
</dbReference>
<keyword evidence="5" id="KW-1185">Reference proteome</keyword>
<feature type="compositionally biased region" description="Low complexity" evidence="2">
    <location>
        <begin position="11"/>
        <end position="23"/>
    </location>
</feature>
<dbReference type="PANTHER" id="PTHR42928">
    <property type="entry name" value="TRICARBOXYLATE-BINDING PROTEIN"/>
    <property type="match status" value="1"/>
</dbReference>
<dbReference type="InterPro" id="IPR005064">
    <property type="entry name" value="BUG"/>
</dbReference>
<keyword evidence="4" id="KW-0675">Receptor</keyword>
<dbReference type="HOGENOM" id="CLU_045683_0_0_4"/>
<comment type="similarity">
    <text evidence="1">Belongs to the UPF0065 (bug) family.</text>
</comment>
<evidence type="ECO:0000256" key="2">
    <source>
        <dbReference type="SAM" id="MobiDB-lite"/>
    </source>
</evidence>
<dbReference type="EMBL" id="CP000353">
    <property type="protein sequence ID" value="ABF11492.1"/>
    <property type="molecule type" value="Genomic_DNA"/>
</dbReference>
<name>Q1LED4_CUPMC</name>